<dbReference type="AlphaFoldDB" id="A0A1W6MJ10"/>
<dbReference type="RefSeq" id="WP_085766253.1">
    <property type="nucleotide sequence ID" value="NZ_CP019344.1"/>
</dbReference>
<protein>
    <submittedName>
        <fullName evidence="1">Uncharacterized protein</fullName>
    </submittedName>
</protein>
<sequence>MIISDSSNYNYSISTYEDGIYIPIEIILEGFLAYETITIEYKSHNGSFVELSFCKETGILYNISFINIHDSVSQNSTFLNNLTSYGKEKSLLRLTCVDVKNMQNLQLLDKGLSLYQVSSNTLVICFDYLGTPSYYSVNKFENGLDYLIEAEGNVIGLILKFKDIIIWNDFK</sequence>
<dbReference type="STRING" id="331648.BST97_05315"/>
<dbReference type="OrthoDB" id="9849548at2"/>
<gene>
    <name evidence="1" type="ORF">BST97_05315</name>
</gene>
<dbReference type="EMBL" id="CP019344">
    <property type="protein sequence ID" value="ARN77449.1"/>
    <property type="molecule type" value="Genomic_DNA"/>
</dbReference>
<keyword evidence="2" id="KW-1185">Reference proteome</keyword>
<dbReference type="Proteomes" id="UP000193431">
    <property type="component" value="Chromosome"/>
</dbReference>
<proteinExistence type="predicted"/>
<name>A0A1W6MJ10_9FLAO</name>
<organism evidence="1 2">
    <name type="scientific">Nonlabens spongiae</name>
    <dbReference type="NCBI Taxonomy" id="331648"/>
    <lineage>
        <taxon>Bacteria</taxon>
        <taxon>Pseudomonadati</taxon>
        <taxon>Bacteroidota</taxon>
        <taxon>Flavobacteriia</taxon>
        <taxon>Flavobacteriales</taxon>
        <taxon>Flavobacteriaceae</taxon>
        <taxon>Nonlabens</taxon>
    </lineage>
</organism>
<evidence type="ECO:0000313" key="2">
    <source>
        <dbReference type="Proteomes" id="UP000193431"/>
    </source>
</evidence>
<accession>A0A1W6MJ10</accession>
<reference evidence="1 2" key="1">
    <citation type="submission" date="2016-11" db="EMBL/GenBank/DDBJ databases">
        <title>Trade-off between light-utilization and light-protection in marine flavobacteria.</title>
        <authorList>
            <person name="Kumagai Y."/>
        </authorList>
    </citation>
    <scope>NUCLEOTIDE SEQUENCE [LARGE SCALE GENOMIC DNA]</scope>
    <source>
        <strain evidence="1 2">JCM 13191</strain>
    </source>
</reference>
<evidence type="ECO:0000313" key="1">
    <source>
        <dbReference type="EMBL" id="ARN77449.1"/>
    </source>
</evidence>